<reference evidence="2" key="1">
    <citation type="submission" date="2006-10" db="EMBL/GenBank/DDBJ databases">
        <authorList>
            <person name="Amadeo P."/>
            <person name="Zhao Q."/>
            <person name="Wortman J."/>
            <person name="Fraser-Liggett C."/>
            <person name="Carlton J."/>
        </authorList>
    </citation>
    <scope>NUCLEOTIDE SEQUENCE</scope>
    <source>
        <strain evidence="2">G3</strain>
    </source>
</reference>
<gene>
    <name evidence="2" type="ORF">TVAG_050940</name>
</gene>
<evidence type="ECO:0000313" key="3">
    <source>
        <dbReference type="Proteomes" id="UP000001542"/>
    </source>
</evidence>
<dbReference type="VEuPathDB" id="TrichDB:TVAGG3_0981870"/>
<accession>A2EEQ3</accession>
<dbReference type="InterPro" id="IPR011989">
    <property type="entry name" value="ARM-like"/>
</dbReference>
<dbReference type="VEuPathDB" id="TrichDB:TVAG_050940"/>
<reference evidence="2" key="2">
    <citation type="journal article" date="2007" name="Science">
        <title>Draft genome sequence of the sexually transmitted pathogen Trichomonas vaginalis.</title>
        <authorList>
            <person name="Carlton J.M."/>
            <person name="Hirt R.P."/>
            <person name="Silva J.C."/>
            <person name="Delcher A.L."/>
            <person name="Schatz M."/>
            <person name="Zhao Q."/>
            <person name="Wortman J.R."/>
            <person name="Bidwell S.L."/>
            <person name="Alsmark U.C.M."/>
            <person name="Besteiro S."/>
            <person name="Sicheritz-Ponten T."/>
            <person name="Noel C.J."/>
            <person name="Dacks J.B."/>
            <person name="Foster P.G."/>
            <person name="Simillion C."/>
            <person name="Van de Peer Y."/>
            <person name="Miranda-Saavedra D."/>
            <person name="Barton G.J."/>
            <person name="Westrop G.D."/>
            <person name="Mueller S."/>
            <person name="Dessi D."/>
            <person name="Fiori P.L."/>
            <person name="Ren Q."/>
            <person name="Paulsen I."/>
            <person name="Zhang H."/>
            <person name="Bastida-Corcuera F.D."/>
            <person name="Simoes-Barbosa A."/>
            <person name="Brown M.T."/>
            <person name="Hayes R.D."/>
            <person name="Mukherjee M."/>
            <person name="Okumura C.Y."/>
            <person name="Schneider R."/>
            <person name="Smith A.J."/>
            <person name="Vanacova S."/>
            <person name="Villalvazo M."/>
            <person name="Haas B.J."/>
            <person name="Pertea M."/>
            <person name="Feldblyum T.V."/>
            <person name="Utterback T.R."/>
            <person name="Shu C.L."/>
            <person name="Osoegawa K."/>
            <person name="de Jong P.J."/>
            <person name="Hrdy I."/>
            <person name="Horvathova L."/>
            <person name="Zubacova Z."/>
            <person name="Dolezal P."/>
            <person name="Malik S.B."/>
            <person name="Logsdon J.M. Jr."/>
            <person name="Henze K."/>
            <person name="Gupta A."/>
            <person name="Wang C.C."/>
            <person name="Dunne R.L."/>
            <person name="Upcroft J.A."/>
            <person name="Upcroft P."/>
            <person name="White O."/>
            <person name="Salzberg S.L."/>
            <person name="Tang P."/>
            <person name="Chiu C.-H."/>
            <person name="Lee Y.-S."/>
            <person name="Embley T.M."/>
            <person name="Coombs G.H."/>
            <person name="Mottram J.C."/>
            <person name="Tachezy J."/>
            <person name="Fraser-Liggett C.M."/>
            <person name="Johnson P.J."/>
        </authorList>
    </citation>
    <scope>NUCLEOTIDE SEQUENCE [LARGE SCALE GENOMIC DNA]</scope>
    <source>
        <strain evidence="2">G3</strain>
    </source>
</reference>
<evidence type="ECO:0000313" key="2">
    <source>
        <dbReference type="EMBL" id="EAY08859.1"/>
    </source>
</evidence>
<dbReference type="Proteomes" id="UP000001542">
    <property type="component" value="Unassembled WGS sequence"/>
</dbReference>
<dbReference type="InterPro" id="IPR016024">
    <property type="entry name" value="ARM-type_fold"/>
</dbReference>
<name>A2EEQ3_TRIV3</name>
<proteinExistence type="predicted"/>
<sequence length="946" mass="105355">MSKIHKQDFLNSQIQPQVKQLFFEILHSETDQIIQNLLIASIELLTCIANGQWPELIPYSIECAGLGTQQSLFIATSLLSIAEFHIEPEDLSGLVPEINQMIVNALSFNNNVELVKSAGLLFANTICKLNEEFPETIRPSLDNLLRILQENLSNATPIARHICDSLERSITQAGVMNPMELTQNLLQILTPSISPGNIYTLFLPISKCFMTFPRDMREMIPQFIESIIKYSDLQFDTNVSAYEQSDCRDLFEIIFAEINATRLWEMIHELFVYEGQGSAFTIILILDTFIMHDPYVALNNLSTIMGFLASILSNEEFCMAVREAAFSALTNFISESNHSLDAYSEDIYNLIVANLQIEGISDDLRREIIYCLMECMENLPTPAENYEFIWDVIKTSIQISNLVSLSLECLQIFITLGGKELSSIYQEIISIISDAMEVDQTADQLIRGNAIIALGHLLAADNSLMQEPNLLQTIIEAAQSDDFDLQCASVSAMSCIIAEPVQGIEELVPLGLNLVKSICNGDILTTLVKMNDIGEEEDMNDDGDNRKSSKAMDAINTLNQCFTLLKSIVEIYPNSLNREDVDEFMNILTSYFSVFNLDPMLARCSLETAVSMTIKYQLNAEELLENASELTTVPNAELAGIFFQAADLLFNTNTLSQDFVFRPDEGLFAETMTALKHKLPIQQVDGPGNDDDEDDLPFEGDDEDAPANLEQETKFEAKLMPNVYKLCIDIISKYPNEINPTEIVQACKSCVKSDSNEASACSQVIAALFKYCGDKLHTIARSEAVKLIVTAIGEIDGNTTPYVLVSARTIVNSNPQILEKHLSKLFDDSSSFVQSDNQGQAYYFQTKTAAVAFICSLVQNGMIELSEALPIIIEAFPLEIGFDDCSSVAYSTLLTAFNQSDQETKERLAQIFVHCASLDQRGKSKLLISDDVFSNVVRVAQQFASI</sequence>
<dbReference type="KEGG" id="tva:4766768"/>
<evidence type="ECO:0000256" key="1">
    <source>
        <dbReference type="SAM" id="MobiDB-lite"/>
    </source>
</evidence>
<dbReference type="AlphaFoldDB" id="A2EEQ3"/>
<protein>
    <recommendedName>
        <fullName evidence="4">Importin N-terminal domain-containing protein</fullName>
    </recommendedName>
</protein>
<dbReference type="SMR" id="A2EEQ3"/>
<feature type="region of interest" description="Disordered" evidence="1">
    <location>
        <begin position="679"/>
        <end position="707"/>
    </location>
</feature>
<organism evidence="2 3">
    <name type="scientific">Trichomonas vaginalis (strain ATCC PRA-98 / G3)</name>
    <dbReference type="NCBI Taxonomy" id="412133"/>
    <lineage>
        <taxon>Eukaryota</taxon>
        <taxon>Metamonada</taxon>
        <taxon>Parabasalia</taxon>
        <taxon>Trichomonadida</taxon>
        <taxon>Trichomonadidae</taxon>
        <taxon>Trichomonas</taxon>
    </lineage>
</organism>
<dbReference type="EMBL" id="DS113369">
    <property type="protein sequence ID" value="EAY08859.1"/>
    <property type="molecule type" value="Genomic_DNA"/>
</dbReference>
<dbReference type="RefSeq" id="XP_001321082.1">
    <property type="nucleotide sequence ID" value="XM_001321047.1"/>
</dbReference>
<dbReference type="Gene3D" id="1.25.10.10">
    <property type="entry name" value="Leucine-rich Repeat Variant"/>
    <property type="match status" value="2"/>
</dbReference>
<feature type="compositionally biased region" description="Acidic residues" evidence="1">
    <location>
        <begin position="688"/>
        <end position="705"/>
    </location>
</feature>
<keyword evidence="3" id="KW-1185">Reference proteome</keyword>
<dbReference type="SUPFAM" id="SSF48371">
    <property type="entry name" value="ARM repeat"/>
    <property type="match status" value="2"/>
</dbReference>
<dbReference type="InParanoid" id="A2EEQ3"/>
<evidence type="ECO:0008006" key="4">
    <source>
        <dbReference type="Google" id="ProtNLM"/>
    </source>
</evidence>